<dbReference type="EMBL" id="JOTP01000006">
    <property type="protein sequence ID" value="KEP26978.1"/>
    <property type="molecule type" value="Genomic_DNA"/>
</dbReference>
<dbReference type="Proteomes" id="UP000028091">
    <property type="component" value="Unassembled WGS sequence"/>
</dbReference>
<proteinExistence type="predicted"/>
<organism evidence="1 2">
    <name type="scientific">Bacillus zhangzhouensis</name>
    <dbReference type="NCBI Taxonomy" id="1178540"/>
    <lineage>
        <taxon>Bacteria</taxon>
        <taxon>Bacillati</taxon>
        <taxon>Bacillota</taxon>
        <taxon>Bacilli</taxon>
        <taxon>Bacillales</taxon>
        <taxon>Bacillaceae</taxon>
        <taxon>Bacillus</taxon>
    </lineage>
</organism>
<keyword evidence="2" id="KW-1185">Reference proteome</keyword>
<evidence type="ECO:0000313" key="1">
    <source>
        <dbReference type="EMBL" id="KEP26978.1"/>
    </source>
</evidence>
<reference evidence="1 2" key="1">
    <citation type="submission" date="2012-09" db="EMBL/GenBank/DDBJ databases">
        <title>Genome Sequence of Bacillus sp. DW5-4.</title>
        <authorList>
            <person name="Lai Q."/>
            <person name="Liu Y."/>
            <person name="Shao Z."/>
        </authorList>
    </citation>
    <scope>NUCLEOTIDE SEQUENCE [LARGE SCALE GENOMIC DNA]</scope>
    <source>
        <strain evidence="1 2">DW5-4</strain>
    </source>
</reference>
<protein>
    <submittedName>
        <fullName evidence="1">Uncharacterized protein</fullName>
    </submittedName>
</protein>
<sequence length="72" mass="8462">MSSKKDKFQRLCNKRLDTALIKLDLIANLSTNRYECNEDDVKNILVSLKSKIIHIEELFDKRILLNSKKINK</sequence>
<gene>
    <name evidence="1" type="ORF">BA70_17340</name>
</gene>
<name>A0A081LCK2_9BACI</name>
<comment type="caution">
    <text evidence="1">The sequence shown here is derived from an EMBL/GenBank/DDBJ whole genome shotgun (WGS) entry which is preliminary data.</text>
</comment>
<accession>A0A081LCK2</accession>
<dbReference type="AlphaFoldDB" id="A0A081LCK2"/>
<evidence type="ECO:0000313" key="2">
    <source>
        <dbReference type="Proteomes" id="UP000028091"/>
    </source>
</evidence>